<protein>
    <submittedName>
        <fullName evidence="1">Uncharacterized protein</fullName>
    </submittedName>
</protein>
<proteinExistence type="predicted"/>
<sequence length="96" mass="10887">MGAVTTRALALRETATRPSRMHAGREARRNRSCAYISIQEQDPAIQGRLGARKTTRRGNKTASLEKINDIVYQNFYHIHCTDMGCQWPKTPLRSLS</sequence>
<gene>
    <name evidence="1" type="ORF">PoB_002082000</name>
</gene>
<dbReference type="AlphaFoldDB" id="A0AAV3ZIB1"/>
<dbReference type="Proteomes" id="UP000735302">
    <property type="component" value="Unassembled WGS sequence"/>
</dbReference>
<evidence type="ECO:0000313" key="2">
    <source>
        <dbReference type="Proteomes" id="UP000735302"/>
    </source>
</evidence>
<reference evidence="1 2" key="1">
    <citation type="journal article" date="2021" name="Elife">
        <title>Chloroplast acquisition without the gene transfer in kleptoplastic sea slugs, Plakobranchus ocellatus.</title>
        <authorList>
            <person name="Maeda T."/>
            <person name="Takahashi S."/>
            <person name="Yoshida T."/>
            <person name="Shimamura S."/>
            <person name="Takaki Y."/>
            <person name="Nagai Y."/>
            <person name="Toyoda A."/>
            <person name="Suzuki Y."/>
            <person name="Arimoto A."/>
            <person name="Ishii H."/>
            <person name="Satoh N."/>
            <person name="Nishiyama T."/>
            <person name="Hasebe M."/>
            <person name="Maruyama T."/>
            <person name="Minagawa J."/>
            <person name="Obokata J."/>
            <person name="Shigenobu S."/>
        </authorList>
    </citation>
    <scope>NUCLEOTIDE SEQUENCE [LARGE SCALE GENOMIC DNA]</scope>
</reference>
<accession>A0AAV3ZIB1</accession>
<name>A0AAV3ZIB1_9GAST</name>
<organism evidence="1 2">
    <name type="scientific">Plakobranchus ocellatus</name>
    <dbReference type="NCBI Taxonomy" id="259542"/>
    <lineage>
        <taxon>Eukaryota</taxon>
        <taxon>Metazoa</taxon>
        <taxon>Spiralia</taxon>
        <taxon>Lophotrochozoa</taxon>
        <taxon>Mollusca</taxon>
        <taxon>Gastropoda</taxon>
        <taxon>Heterobranchia</taxon>
        <taxon>Euthyneura</taxon>
        <taxon>Panpulmonata</taxon>
        <taxon>Sacoglossa</taxon>
        <taxon>Placobranchoidea</taxon>
        <taxon>Plakobranchidae</taxon>
        <taxon>Plakobranchus</taxon>
    </lineage>
</organism>
<evidence type="ECO:0000313" key="1">
    <source>
        <dbReference type="EMBL" id="GFN94314.1"/>
    </source>
</evidence>
<dbReference type="EMBL" id="BLXT01002434">
    <property type="protein sequence ID" value="GFN94314.1"/>
    <property type="molecule type" value="Genomic_DNA"/>
</dbReference>
<keyword evidence="2" id="KW-1185">Reference proteome</keyword>
<comment type="caution">
    <text evidence="1">The sequence shown here is derived from an EMBL/GenBank/DDBJ whole genome shotgun (WGS) entry which is preliminary data.</text>
</comment>